<feature type="transmembrane region" description="Helical" evidence="1">
    <location>
        <begin position="12"/>
        <end position="31"/>
    </location>
</feature>
<feature type="transmembrane region" description="Helical" evidence="1">
    <location>
        <begin position="73"/>
        <end position="91"/>
    </location>
</feature>
<name>A0A8D8QJU0_9HEMI</name>
<proteinExistence type="predicted"/>
<feature type="transmembrane region" description="Helical" evidence="1">
    <location>
        <begin position="38"/>
        <end position="61"/>
    </location>
</feature>
<keyword evidence="1" id="KW-0472">Membrane</keyword>
<protein>
    <submittedName>
        <fullName evidence="2">Uncharacterized protein</fullName>
    </submittedName>
</protein>
<keyword evidence="1" id="KW-0812">Transmembrane</keyword>
<accession>A0A8D8QJU0</accession>
<evidence type="ECO:0000313" key="2">
    <source>
        <dbReference type="EMBL" id="CAG6633265.1"/>
    </source>
</evidence>
<reference evidence="2" key="1">
    <citation type="submission" date="2021-05" db="EMBL/GenBank/DDBJ databases">
        <authorList>
            <person name="Alioto T."/>
            <person name="Alioto T."/>
            <person name="Gomez Garrido J."/>
        </authorList>
    </citation>
    <scope>NUCLEOTIDE SEQUENCE</scope>
</reference>
<dbReference type="EMBL" id="HBUF01082159">
    <property type="protein sequence ID" value="CAG6633265.1"/>
    <property type="molecule type" value="Transcribed_RNA"/>
</dbReference>
<evidence type="ECO:0000256" key="1">
    <source>
        <dbReference type="SAM" id="Phobius"/>
    </source>
</evidence>
<organism evidence="2">
    <name type="scientific">Cacopsylla melanoneura</name>
    <dbReference type="NCBI Taxonomy" id="428564"/>
    <lineage>
        <taxon>Eukaryota</taxon>
        <taxon>Metazoa</taxon>
        <taxon>Ecdysozoa</taxon>
        <taxon>Arthropoda</taxon>
        <taxon>Hexapoda</taxon>
        <taxon>Insecta</taxon>
        <taxon>Pterygota</taxon>
        <taxon>Neoptera</taxon>
        <taxon>Paraneoptera</taxon>
        <taxon>Hemiptera</taxon>
        <taxon>Sternorrhyncha</taxon>
        <taxon>Psylloidea</taxon>
        <taxon>Psyllidae</taxon>
        <taxon>Psyllinae</taxon>
        <taxon>Cacopsylla</taxon>
    </lineage>
</organism>
<dbReference type="AlphaFoldDB" id="A0A8D8QJU0"/>
<sequence>MLVDEVGNYQIISPILCLVQMVHNLAFRLVVIDPHSSIYLLFIFKMPIFVGRIGTVCLGSFSGGPVTFEQLGILKLCFYFILIFVCLLLLLKIGKGPCPWQIRW</sequence>
<keyword evidence="1" id="KW-1133">Transmembrane helix</keyword>